<gene>
    <name evidence="2" type="ORF">GYA27_04165</name>
</gene>
<feature type="transmembrane region" description="Helical" evidence="1">
    <location>
        <begin position="254"/>
        <end position="276"/>
    </location>
</feature>
<sequence length="504" mass="58657">MLQNKASKMILVIIIALATYVGAWAALTIHNNYLTRFFDMVTMHQPTYNTFMAFKEGDFSRILEMTDPHEHRGQISRLNYHFDIILIPISLLYFIHEGPETLLVFQSFMLALAMLPLYLLVVKIFDSDKYKYTYAILIDLIYMLYLPVHNTNMDTFHPVALAPLFILFMIYFAISKKYFASIIFFLLSLTLKESVALATAAYGLVLILHGLLKKNIQKKDFLLGLFMIIFSTVWFLLVMYVFIPHFRNGSSYYIYLYASLGSTPMEIITGILLRPAFLIEKLTGNESLSYITLLMGPLAYFPLFGFLFLIPALPEFFINQLSIAPYMSNALGHYTATSVPFIFVALIYSLAQLKKIFYKFKVEKWFITVFAILILFTLLTSYAFSFIFRINDIIQENSPYRRISNEYFTDVKEWVNKLGDKNLKISATTNIAPHLGSRRYIYLASMDYKDADYVLVHTYDLTNVFISEEMEKENLSNILKDENYATIYHKDLFWVLKKVNYEQN</sequence>
<feature type="transmembrane region" description="Helical" evidence="1">
    <location>
        <begin position="333"/>
        <end position="353"/>
    </location>
</feature>
<name>A0A7X9DL38_UNCKA</name>
<dbReference type="Pfam" id="PF09852">
    <property type="entry name" value="DUF2079"/>
    <property type="match status" value="1"/>
</dbReference>
<dbReference type="InterPro" id="IPR018650">
    <property type="entry name" value="STSV1_Orf64"/>
</dbReference>
<accession>A0A7X9DL38</accession>
<keyword evidence="1" id="KW-0812">Transmembrane</keyword>
<feature type="transmembrane region" description="Helical" evidence="1">
    <location>
        <begin position="221"/>
        <end position="242"/>
    </location>
</feature>
<organism evidence="2 3">
    <name type="scientific">candidate division WWE3 bacterium</name>
    <dbReference type="NCBI Taxonomy" id="2053526"/>
    <lineage>
        <taxon>Bacteria</taxon>
        <taxon>Katanobacteria</taxon>
    </lineage>
</organism>
<reference evidence="2 3" key="1">
    <citation type="journal article" date="2020" name="Biotechnol. Biofuels">
        <title>New insights from the biogas microbiome by comprehensive genome-resolved metagenomics of nearly 1600 species originating from multiple anaerobic digesters.</title>
        <authorList>
            <person name="Campanaro S."/>
            <person name="Treu L."/>
            <person name="Rodriguez-R L.M."/>
            <person name="Kovalovszki A."/>
            <person name="Ziels R.M."/>
            <person name="Maus I."/>
            <person name="Zhu X."/>
            <person name="Kougias P.G."/>
            <person name="Basile A."/>
            <person name="Luo G."/>
            <person name="Schluter A."/>
            <person name="Konstantinidis K.T."/>
            <person name="Angelidaki I."/>
        </authorList>
    </citation>
    <scope>NUCLEOTIDE SEQUENCE [LARGE SCALE GENOMIC DNA]</scope>
    <source>
        <strain evidence="2">AS27yjCOA_165</strain>
    </source>
</reference>
<comment type="caution">
    <text evidence="2">The sequence shown here is derived from an EMBL/GenBank/DDBJ whole genome shotgun (WGS) entry which is preliminary data.</text>
</comment>
<evidence type="ECO:0000313" key="3">
    <source>
        <dbReference type="Proteomes" id="UP000526033"/>
    </source>
</evidence>
<keyword evidence="1" id="KW-1133">Transmembrane helix</keyword>
<feature type="transmembrane region" description="Helical" evidence="1">
    <location>
        <begin position="194"/>
        <end position="212"/>
    </location>
</feature>
<dbReference type="AlphaFoldDB" id="A0A7X9DL38"/>
<feature type="transmembrane region" description="Helical" evidence="1">
    <location>
        <begin position="131"/>
        <end position="148"/>
    </location>
</feature>
<feature type="transmembrane region" description="Helical" evidence="1">
    <location>
        <begin position="102"/>
        <end position="125"/>
    </location>
</feature>
<dbReference type="Proteomes" id="UP000526033">
    <property type="component" value="Unassembled WGS sequence"/>
</dbReference>
<protein>
    <submittedName>
        <fullName evidence="2">DUF2079 domain-containing protein</fullName>
    </submittedName>
</protein>
<feature type="transmembrane region" description="Helical" evidence="1">
    <location>
        <begin position="365"/>
        <end position="388"/>
    </location>
</feature>
<proteinExistence type="predicted"/>
<feature type="transmembrane region" description="Helical" evidence="1">
    <location>
        <begin position="78"/>
        <end position="95"/>
    </location>
</feature>
<feature type="transmembrane region" description="Helical" evidence="1">
    <location>
        <begin position="288"/>
        <end position="313"/>
    </location>
</feature>
<feature type="transmembrane region" description="Helical" evidence="1">
    <location>
        <begin position="155"/>
        <end position="174"/>
    </location>
</feature>
<evidence type="ECO:0000313" key="2">
    <source>
        <dbReference type="EMBL" id="NMB70367.1"/>
    </source>
</evidence>
<dbReference type="EMBL" id="JAAZNL010000051">
    <property type="protein sequence ID" value="NMB70367.1"/>
    <property type="molecule type" value="Genomic_DNA"/>
</dbReference>
<evidence type="ECO:0000256" key="1">
    <source>
        <dbReference type="SAM" id="Phobius"/>
    </source>
</evidence>
<keyword evidence="1" id="KW-0472">Membrane</keyword>